<name>A0ACC1M3C3_9FUNG</name>
<gene>
    <name evidence="1" type="primary">SEC5</name>
    <name evidence="1" type="ORF">IWW38_002795</name>
</gene>
<accession>A0ACC1M3C3</accession>
<evidence type="ECO:0000313" key="2">
    <source>
        <dbReference type="Proteomes" id="UP001139981"/>
    </source>
</evidence>
<dbReference type="Proteomes" id="UP001139981">
    <property type="component" value="Unassembled WGS sequence"/>
</dbReference>
<proteinExistence type="predicted"/>
<keyword evidence="2" id="KW-1185">Reference proteome</keyword>
<feature type="non-terminal residue" evidence="1">
    <location>
        <position position="1"/>
    </location>
</feature>
<evidence type="ECO:0000313" key="1">
    <source>
        <dbReference type="EMBL" id="KAJ2893704.1"/>
    </source>
</evidence>
<dbReference type="EMBL" id="JANBVB010000508">
    <property type="protein sequence ID" value="KAJ2893704.1"/>
    <property type="molecule type" value="Genomic_DNA"/>
</dbReference>
<protein>
    <submittedName>
        <fullName evidence="1">Exocyst complex component S5</fullName>
    </submittedName>
</protein>
<comment type="caution">
    <text evidence="1">The sequence shown here is derived from an EMBL/GenBank/DDBJ whole genome shotgun (WGS) entry which is preliminary data.</text>
</comment>
<reference evidence="1" key="1">
    <citation type="submission" date="2022-07" db="EMBL/GenBank/DDBJ databases">
        <title>Phylogenomic reconstructions and comparative analyses of Kickxellomycotina fungi.</title>
        <authorList>
            <person name="Reynolds N.K."/>
            <person name="Stajich J.E."/>
            <person name="Barry K."/>
            <person name="Grigoriev I.V."/>
            <person name="Crous P."/>
            <person name="Smith M.E."/>
        </authorList>
    </citation>
    <scope>NUCLEOTIDE SEQUENCE</scope>
    <source>
        <strain evidence="1">CBS 190363</strain>
    </source>
</reference>
<organism evidence="1 2">
    <name type="scientific">Coemansia aciculifera</name>
    <dbReference type="NCBI Taxonomy" id="417176"/>
    <lineage>
        <taxon>Eukaryota</taxon>
        <taxon>Fungi</taxon>
        <taxon>Fungi incertae sedis</taxon>
        <taxon>Zoopagomycota</taxon>
        <taxon>Kickxellomycotina</taxon>
        <taxon>Kickxellomycetes</taxon>
        <taxon>Kickxellales</taxon>
        <taxon>Kickxellaceae</taxon>
        <taxon>Coemansia</taxon>
    </lineage>
</organism>
<sequence length="461" mass="51246">GSPATVADVVANTELLPLFLRTAQTISGQLGAIHSAALQPGKSTRTMMQGQTPHFDATFDEGQRLQSERSHELHDMAVTHVKSTFFGTLYAFLDSLHTLAFSTQPLSDGRADVLDDSDDRSSGIDMPAMSVPTSPQTNIAIQQQQGPAPPPISRGASYRRFSFNLPAKSSTTSTWSVNRRHSTAETTRLEQSKSSARHSTRSFFVLATLCNLTAFRLFVVPDLLHSKAVRYIFKLDVANELPQLEKILRRLDDMIFSYYIRDKTRELSSIVRRGVLMGGFSWLTTEMPKDTQPYVSEALLYLVFTHAEIMDLIAEVGAGGEHHTVKQQPLTKRVFQVLTASLAQDLLENARAIDSFSEGGMLQCVLESLVISQTLQTYLTAPANECLRLLHSYVRSAFERTQEKAKKLAAQQGRPSPPPAAGGLCEVNGVTLTEEHWEVVQKLLRDCTRRTQIQFRCFQLS</sequence>